<dbReference type="AlphaFoldDB" id="A0ABD3HSY1"/>
<feature type="compositionally biased region" description="Basic and acidic residues" evidence="1">
    <location>
        <begin position="8"/>
        <end position="27"/>
    </location>
</feature>
<dbReference type="EMBL" id="JBJQOH010000003">
    <property type="protein sequence ID" value="KAL3694637.1"/>
    <property type="molecule type" value="Genomic_DNA"/>
</dbReference>
<comment type="caution">
    <text evidence="2">The sequence shown here is derived from an EMBL/GenBank/DDBJ whole genome shotgun (WGS) entry which is preliminary data.</text>
</comment>
<evidence type="ECO:0000313" key="2">
    <source>
        <dbReference type="EMBL" id="KAL3694637.1"/>
    </source>
</evidence>
<keyword evidence="3" id="KW-1185">Reference proteome</keyword>
<reference evidence="2 3" key="1">
    <citation type="submission" date="2024-09" db="EMBL/GenBank/DDBJ databases">
        <title>Chromosome-scale assembly of Riccia sorocarpa.</title>
        <authorList>
            <person name="Paukszto L."/>
        </authorList>
    </citation>
    <scope>NUCLEOTIDE SEQUENCE [LARGE SCALE GENOMIC DNA]</scope>
    <source>
        <strain evidence="2">LP-2024</strain>
        <tissue evidence="2">Aerial parts of the thallus</tissue>
    </source>
</reference>
<proteinExistence type="predicted"/>
<feature type="compositionally biased region" description="Polar residues" evidence="1">
    <location>
        <begin position="160"/>
        <end position="169"/>
    </location>
</feature>
<gene>
    <name evidence="2" type="ORF">R1sor_008288</name>
</gene>
<protein>
    <submittedName>
        <fullName evidence="2">Uncharacterized protein</fullName>
    </submittedName>
</protein>
<evidence type="ECO:0000256" key="1">
    <source>
        <dbReference type="SAM" id="MobiDB-lite"/>
    </source>
</evidence>
<feature type="compositionally biased region" description="Basic and acidic residues" evidence="1">
    <location>
        <begin position="120"/>
        <end position="134"/>
    </location>
</feature>
<dbReference type="Proteomes" id="UP001633002">
    <property type="component" value="Unassembled WGS sequence"/>
</dbReference>
<feature type="compositionally biased region" description="Polar residues" evidence="1">
    <location>
        <begin position="142"/>
        <end position="153"/>
    </location>
</feature>
<feature type="compositionally biased region" description="Acidic residues" evidence="1">
    <location>
        <begin position="57"/>
        <end position="73"/>
    </location>
</feature>
<name>A0ABD3HSY1_9MARC</name>
<feature type="compositionally biased region" description="Polar residues" evidence="1">
    <location>
        <begin position="92"/>
        <end position="107"/>
    </location>
</feature>
<sequence>MICPVTHRSAEWNREREHRLPARKEELGSTGVDPQPSRGKTPVPPAVPTSNPFSVLGEEEDDATEDQETDDQADPSPDNPTVPVSVPVQHMNLVTSTVVPQPQQSTDAESHGTGPMMMDIAKEKHKRELEEVHKNKQGAGQAPSTSENSNRTTGGPVASRSATTILTQKQSAGTQQQGIGSSQGRASTTKL</sequence>
<organism evidence="2 3">
    <name type="scientific">Riccia sorocarpa</name>
    <dbReference type="NCBI Taxonomy" id="122646"/>
    <lineage>
        <taxon>Eukaryota</taxon>
        <taxon>Viridiplantae</taxon>
        <taxon>Streptophyta</taxon>
        <taxon>Embryophyta</taxon>
        <taxon>Marchantiophyta</taxon>
        <taxon>Marchantiopsida</taxon>
        <taxon>Marchantiidae</taxon>
        <taxon>Marchantiales</taxon>
        <taxon>Ricciaceae</taxon>
        <taxon>Riccia</taxon>
    </lineage>
</organism>
<feature type="region of interest" description="Disordered" evidence="1">
    <location>
        <begin position="1"/>
        <end position="191"/>
    </location>
</feature>
<evidence type="ECO:0000313" key="3">
    <source>
        <dbReference type="Proteomes" id="UP001633002"/>
    </source>
</evidence>
<accession>A0ABD3HSY1</accession>
<feature type="compositionally biased region" description="Low complexity" evidence="1">
    <location>
        <begin position="170"/>
        <end position="191"/>
    </location>
</feature>